<sequence length="51" mass="5617">MTNTDRKRPMTPLDITGGLSEAATLTKRLRELQGKTDDIPVADLLRKHGGK</sequence>
<organism evidence="1">
    <name type="scientific">marine metagenome</name>
    <dbReference type="NCBI Taxonomy" id="408172"/>
    <lineage>
        <taxon>unclassified sequences</taxon>
        <taxon>metagenomes</taxon>
        <taxon>ecological metagenomes</taxon>
    </lineage>
</organism>
<evidence type="ECO:0000313" key="1">
    <source>
        <dbReference type="EMBL" id="SVB43264.1"/>
    </source>
</evidence>
<reference evidence="1" key="1">
    <citation type="submission" date="2018-05" db="EMBL/GenBank/DDBJ databases">
        <authorList>
            <person name="Lanie J.A."/>
            <person name="Ng W.-L."/>
            <person name="Kazmierczak K.M."/>
            <person name="Andrzejewski T.M."/>
            <person name="Davidsen T.M."/>
            <person name="Wayne K.J."/>
            <person name="Tettelin H."/>
            <person name="Glass J.I."/>
            <person name="Rusch D."/>
            <person name="Podicherti R."/>
            <person name="Tsui H.-C.T."/>
            <person name="Winkler M.E."/>
        </authorList>
    </citation>
    <scope>NUCLEOTIDE SEQUENCE</scope>
</reference>
<dbReference type="AlphaFoldDB" id="A0A382DZE4"/>
<proteinExistence type="predicted"/>
<gene>
    <name evidence="1" type="ORF">METZ01_LOCUS196118</name>
</gene>
<protein>
    <submittedName>
        <fullName evidence="1">Uncharacterized protein</fullName>
    </submittedName>
</protein>
<accession>A0A382DZE4</accession>
<dbReference type="EMBL" id="UINC01041671">
    <property type="protein sequence ID" value="SVB43264.1"/>
    <property type="molecule type" value="Genomic_DNA"/>
</dbReference>
<name>A0A382DZE4_9ZZZZ</name>
<feature type="non-terminal residue" evidence="1">
    <location>
        <position position="51"/>
    </location>
</feature>